<feature type="region of interest" description="Disordered" evidence="5">
    <location>
        <begin position="62"/>
        <end position="84"/>
    </location>
</feature>
<dbReference type="Pfam" id="PF00172">
    <property type="entry name" value="Zn_clus"/>
    <property type="match status" value="1"/>
</dbReference>
<organism evidence="7 8">
    <name type="scientific">Melanomma pulvis-pyrius CBS 109.77</name>
    <dbReference type="NCBI Taxonomy" id="1314802"/>
    <lineage>
        <taxon>Eukaryota</taxon>
        <taxon>Fungi</taxon>
        <taxon>Dikarya</taxon>
        <taxon>Ascomycota</taxon>
        <taxon>Pezizomycotina</taxon>
        <taxon>Dothideomycetes</taxon>
        <taxon>Pleosporomycetidae</taxon>
        <taxon>Pleosporales</taxon>
        <taxon>Melanommataceae</taxon>
        <taxon>Melanomma</taxon>
    </lineage>
</organism>
<feature type="compositionally biased region" description="Low complexity" evidence="5">
    <location>
        <begin position="623"/>
        <end position="633"/>
    </location>
</feature>
<dbReference type="InterPro" id="IPR001138">
    <property type="entry name" value="Zn2Cys6_DnaBD"/>
</dbReference>
<evidence type="ECO:0000256" key="2">
    <source>
        <dbReference type="ARBA" id="ARBA00022723"/>
    </source>
</evidence>
<accession>A0A6A6X7G2</accession>
<dbReference type="PANTHER" id="PTHR46910">
    <property type="entry name" value="TRANSCRIPTION FACTOR PDR1"/>
    <property type="match status" value="1"/>
</dbReference>
<feature type="compositionally biased region" description="Polar residues" evidence="5">
    <location>
        <begin position="634"/>
        <end position="645"/>
    </location>
</feature>
<evidence type="ECO:0000256" key="3">
    <source>
        <dbReference type="ARBA" id="ARBA00023125"/>
    </source>
</evidence>
<evidence type="ECO:0000259" key="6">
    <source>
        <dbReference type="PROSITE" id="PS50048"/>
    </source>
</evidence>
<comment type="subcellular location">
    <subcellularLocation>
        <location evidence="1">Nucleus</location>
    </subcellularLocation>
</comment>
<name>A0A6A6X7G2_9PLEO</name>
<feature type="region of interest" description="Disordered" evidence="5">
    <location>
        <begin position="657"/>
        <end position="676"/>
    </location>
</feature>
<dbReference type="GO" id="GO:0003677">
    <property type="term" value="F:DNA binding"/>
    <property type="evidence" value="ECO:0007669"/>
    <property type="project" value="UniProtKB-KW"/>
</dbReference>
<dbReference type="EMBL" id="MU001980">
    <property type="protein sequence ID" value="KAF2792218.1"/>
    <property type="molecule type" value="Genomic_DNA"/>
</dbReference>
<dbReference type="SUPFAM" id="SSF57701">
    <property type="entry name" value="Zn2/Cys6 DNA-binding domain"/>
    <property type="match status" value="1"/>
</dbReference>
<dbReference type="CDD" id="cd00067">
    <property type="entry name" value="GAL4"/>
    <property type="match status" value="1"/>
</dbReference>
<dbReference type="OrthoDB" id="39175at2759"/>
<dbReference type="GO" id="GO:0000981">
    <property type="term" value="F:DNA-binding transcription factor activity, RNA polymerase II-specific"/>
    <property type="evidence" value="ECO:0007669"/>
    <property type="project" value="InterPro"/>
</dbReference>
<dbReference type="Gene3D" id="4.10.240.10">
    <property type="entry name" value="Zn(2)-C6 fungal-type DNA-binding domain"/>
    <property type="match status" value="1"/>
</dbReference>
<evidence type="ECO:0000313" key="7">
    <source>
        <dbReference type="EMBL" id="KAF2792218.1"/>
    </source>
</evidence>
<dbReference type="PANTHER" id="PTHR46910:SF3">
    <property type="entry name" value="HALOTOLERANCE PROTEIN 9-RELATED"/>
    <property type="match status" value="1"/>
</dbReference>
<dbReference type="GO" id="GO:0005634">
    <property type="term" value="C:nucleus"/>
    <property type="evidence" value="ECO:0007669"/>
    <property type="project" value="UniProtKB-SubCell"/>
</dbReference>
<reference evidence="7" key="1">
    <citation type="journal article" date="2020" name="Stud. Mycol.">
        <title>101 Dothideomycetes genomes: a test case for predicting lifestyles and emergence of pathogens.</title>
        <authorList>
            <person name="Haridas S."/>
            <person name="Albert R."/>
            <person name="Binder M."/>
            <person name="Bloem J."/>
            <person name="Labutti K."/>
            <person name="Salamov A."/>
            <person name="Andreopoulos B."/>
            <person name="Baker S."/>
            <person name="Barry K."/>
            <person name="Bills G."/>
            <person name="Bluhm B."/>
            <person name="Cannon C."/>
            <person name="Castanera R."/>
            <person name="Culley D."/>
            <person name="Daum C."/>
            <person name="Ezra D."/>
            <person name="Gonzalez J."/>
            <person name="Henrissat B."/>
            <person name="Kuo A."/>
            <person name="Liang C."/>
            <person name="Lipzen A."/>
            <person name="Lutzoni F."/>
            <person name="Magnuson J."/>
            <person name="Mondo S."/>
            <person name="Nolan M."/>
            <person name="Ohm R."/>
            <person name="Pangilinan J."/>
            <person name="Park H.-J."/>
            <person name="Ramirez L."/>
            <person name="Alfaro M."/>
            <person name="Sun H."/>
            <person name="Tritt A."/>
            <person name="Yoshinaga Y."/>
            <person name="Zwiers L.-H."/>
            <person name="Turgeon B."/>
            <person name="Goodwin S."/>
            <person name="Spatafora J."/>
            <person name="Crous P."/>
            <person name="Grigoriev I."/>
        </authorList>
    </citation>
    <scope>NUCLEOTIDE SEQUENCE</scope>
    <source>
        <strain evidence="7">CBS 109.77</strain>
    </source>
</reference>
<evidence type="ECO:0000256" key="1">
    <source>
        <dbReference type="ARBA" id="ARBA00004123"/>
    </source>
</evidence>
<proteinExistence type="predicted"/>
<dbReference type="AlphaFoldDB" id="A0A6A6X7G2"/>
<dbReference type="Proteomes" id="UP000799757">
    <property type="component" value="Unassembled WGS sequence"/>
</dbReference>
<dbReference type="InterPro" id="IPR036864">
    <property type="entry name" value="Zn2-C6_fun-type_DNA-bd_sf"/>
</dbReference>
<evidence type="ECO:0000256" key="4">
    <source>
        <dbReference type="ARBA" id="ARBA00023242"/>
    </source>
</evidence>
<sequence>MKLACVRCKHKKIKCDKAEGRCHQCITASEECVYVERRKRRRLVQPEVEVGDLNRRLEYIEKHLGGPETESPSIPRSIEEPTQHDSIPADVLAASSTPDSLPAVENGPDSWVYRLASDATRNFEKVKTPAGTPAYTAVDNVMSKLNQALEALGRLRIRSDDDALYKHALHLSPDDARTYVKAFVDMIELLLVPNCYQYCPGFEVLQLMPDIVDSPYVNIDPCIRVLYYQALYYGLLKLHGPGNDLAQAAYYKALEAVPVWLATATGTELDVCTATLITWTTINNFDYQLSWKFHLKACQFLHKKNAHKLDVHPSATHAEEEAREGLRYIYWFVMQTDLMFRLFFSKPAALHWTSSSELKLPALNIGSVNVHAPQVIMFVVAMRYTIMTAEIFNFLESDAKEGRDENREEEVTRKVHEYCEGLEELITEWDLEERAKNSEHPVYADHLMNLYASIIGIKRLTQSSTSAQTIDAMTLRAARKVIETLLRFTSVALMPAEKGVVFVHFISFYPFIAVFSLYTHIVLSTSHSACGADLVSLENLESLLSSACTVHTDLVPFSNIIKALNKVSRAMQDCRRYGPPGENEESTAQGERARGSETVAHVDVSTPSAGSGEEPNQPAHPEQQQQQQQQQQQLLTPSPQNSIPHSQLAMDPDTFQSLLTPSMDVSGSGQGGPLSFPLDFGTNSQDFEPLGFMRALESDLIGRNWHETWWDMNGDLGGRPFNS</sequence>
<dbReference type="PROSITE" id="PS00463">
    <property type="entry name" value="ZN2_CY6_FUNGAL_1"/>
    <property type="match status" value="1"/>
</dbReference>
<keyword evidence="3" id="KW-0238">DNA-binding</keyword>
<evidence type="ECO:0000256" key="5">
    <source>
        <dbReference type="SAM" id="MobiDB-lite"/>
    </source>
</evidence>
<feature type="domain" description="Zn(2)-C6 fungal-type" evidence="6">
    <location>
        <begin position="4"/>
        <end position="34"/>
    </location>
</feature>
<keyword evidence="4" id="KW-0539">Nucleus</keyword>
<protein>
    <recommendedName>
        <fullName evidence="6">Zn(2)-C6 fungal-type domain-containing protein</fullName>
    </recommendedName>
</protein>
<keyword evidence="8" id="KW-1185">Reference proteome</keyword>
<keyword evidence="2" id="KW-0479">Metal-binding</keyword>
<evidence type="ECO:0000313" key="8">
    <source>
        <dbReference type="Proteomes" id="UP000799757"/>
    </source>
</evidence>
<dbReference type="GO" id="GO:0008270">
    <property type="term" value="F:zinc ion binding"/>
    <property type="evidence" value="ECO:0007669"/>
    <property type="project" value="InterPro"/>
</dbReference>
<feature type="compositionally biased region" description="Polar residues" evidence="5">
    <location>
        <begin position="657"/>
        <end position="667"/>
    </location>
</feature>
<dbReference type="PROSITE" id="PS50048">
    <property type="entry name" value="ZN2_CY6_FUNGAL_2"/>
    <property type="match status" value="1"/>
</dbReference>
<dbReference type="InterPro" id="IPR050987">
    <property type="entry name" value="AtrR-like"/>
</dbReference>
<feature type="region of interest" description="Disordered" evidence="5">
    <location>
        <begin position="574"/>
        <end position="648"/>
    </location>
</feature>
<gene>
    <name evidence="7" type="ORF">K505DRAFT_376215</name>
</gene>
<dbReference type="SMART" id="SM00066">
    <property type="entry name" value="GAL4"/>
    <property type="match status" value="1"/>
</dbReference>